<reference evidence="1" key="3">
    <citation type="submission" date="2024-05" db="EMBL/GenBank/DDBJ databases">
        <title>Description of novel Chryseobacterium sp. strain C-2.</title>
        <authorList>
            <person name="Saticioglu I.B."/>
        </authorList>
    </citation>
    <scope>NUCLEOTIDE SEQUENCE</scope>
    <source>
        <strain evidence="1">C-2</strain>
    </source>
</reference>
<comment type="caution">
    <text evidence="2">The sequence shown here is derived from an EMBL/GenBank/DDBJ whole genome shotgun (WGS) entry which is preliminary data.</text>
</comment>
<reference evidence="2" key="1">
    <citation type="submission" date="2021-11" db="EMBL/GenBank/DDBJ databases">
        <title>Description of novel Chryseobacterium species.</title>
        <authorList>
            <person name="Saticioglu I.B."/>
            <person name="Ay H."/>
            <person name="Altun S."/>
            <person name="Duman M."/>
        </authorList>
    </citation>
    <scope>NUCLEOTIDE SEQUENCE</scope>
    <source>
        <strain evidence="2">C-39</strain>
    </source>
</reference>
<accession>A0A9Q3UZG6</accession>
<proteinExistence type="predicted"/>
<dbReference type="Proteomes" id="UP000603715">
    <property type="component" value="Unassembled WGS sequence"/>
</dbReference>
<name>A0A9Q3UZG6_9FLAO</name>
<reference evidence="3" key="2">
    <citation type="submission" date="2023-07" db="EMBL/GenBank/DDBJ databases">
        <title>Description of novel Chryseobacterium sp. strain C-2.</title>
        <authorList>
            <person name="Saticioglu I.B."/>
        </authorList>
    </citation>
    <scope>NUCLEOTIDE SEQUENCE [LARGE SCALE GENOMIC DNA]</scope>
    <source>
        <strain evidence="3">C-2</strain>
    </source>
</reference>
<dbReference type="AlphaFoldDB" id="A0A9Q3UZG6"/>
<keyword evidence="3" id="KW-1185">Reference proteome</keyword>
<sequence length="102" mass="11514">MNTEETIYKIKIILSLKKLLENGKKLQKEIKGNKIVYSYHGVASSALLRKATINDTLNGHTSPKAVTLISIVEGMGFTMTDFSKEFDHISESEIEIYLNDHK</sequence>
<evidence type="ECO:0000313" key="2">
    <source>
        <dbReference type="EMBL" id="MCC9036866.1"/>
    </source>
</evidence>
<dbReference type="GO" id="GO:0003677">
    <property type="term" value="F:DNA binding"/>
    <property type="evidence" value="ECO:0007669"/>
    <property type="project" value="InterPro"/>
</dbReference>
<dbReference type="RefSeq" id="WP_191179901.1">
    <property type="nucleotide sequence ID" value="NZ_JACXXP010000014.1"/>
</dbReference>
<evidence type="ECO:0000313" key="4">
    <source>
        <dbReference type="Proteomes" id="UP001107960"/>
    </source>
</evidence>
<dbReference type="Gene3D" id="1.10.260.40">
    <property type="entry name" value="lambda repressor-like DNA-binding domains"/>
    <property type="match status" value="1"/>
</dbReference>
<dbReference type="InterPro" id="IPR010982">
    <property type="entry name" value="Lambda_DNA-bd_dom_sf"/>
</dbReference>
<organism evidence="2 4">
    <name type="scientific">Chryseobacterium muglaense</name>
    <dbReference type="NCBI Taxonomy" id="2893752"/>
    <lineage>
        <taxon>Bacteria</taxon>
        <taxon>Pseudomonadati</taxon>
        <taxon>Bacteroidota</taxon>
        <taxon>Flavobacteriia</taxon>
        <taxon>Flavobacteriales</taxon>
        <taxon>Weeksellaceae</taxon>
        <taxon>Chryseobacterium group</taxon>
        <taxon>Chryseobacterium</taxon>
    </lineage>
</organism>
<gene>
    <name evidence="1" type="ORF">IEW27_12530</name>
    <name evidence="2" type="ORF">LNP80_21900</name>
</gene>
<dbReference type="EMBL" id="JAJJML010000001">
    <property type="protein sequence ID" value="MCC9036866.1"/>
    <property type="molecule type" value="Genomic_DNA"/>
</dbReference>
<evidence type="ECO:0000313" key="1">
    <source>
        <dbReference type="EMBL" id="MBD3905409.1"/>
    </source>
</evidence>
<dbReference type="Proteomes" id="UP001107960">
    <property type="component" value="Unassembled WGS sequence"/>
</dbReference>
<protein>
    <submittedName>
        <fullName evidence="2">Uncharacterized protein</fullName>
    </submittedName>
</protein>
<evidence type="ECO:0000313" key="3">
    <source>
        <dbReference type="Proteomes" id="UP000603715"/>
    </source>
</evidence>
<dbReference type="EMBL" id="JACXXP010000014">
    <property type="protein sequence ID" value="MBD3905409.1"/>
    <property type="molecule type" value="Genomic_DNA"/>
</dbReference>